<evidence type="ECO:0000256" key="2">
    <source>
        <dbReference type="ARBA" id="ARBA00022840"/>
    </source>
</evidence>
<dbReference type="Gene3D" id="3.40.50.12780">
    <property type="entry name" value="N-terminal domain of ligase-like"/>
    <property type="match status" value="1"/>
</dbReference>
<reference evidence="4" key="1">
    <citation type="submission" date="2018-05" db="EMBL/GenBank/DDBJ databases">
        <authorList>
            <person name="Lanie J.A."/>
            <person name="Ng W.-L."/>
            <person name="Kazmierczak K.M."/>
            <person name="Andrzejewski T.M."/>
            <person name="Davidsen T.M."/>
            <person name="Wayne K.J."/>
            <person name="Tettelin H."/>
            <person name="Glass J.I."/>
            <person name="Rusch D."/>
            <person name="Podicherti R."/>
            <person name="Tsui H.-C.T."/>
            <person name="Winkler M.E."/>
        </authorList>
    </citation>
    <scope>NUCLEOTIDE SEQUENCE</scope>
</reference>
<dbReference type="PANTHER" id="PTHR43272:SF33">
    <property type="entry name" value="AMP-BINDING DOMAIN-CONTAINING PROTEIN-RELATED"/>
    <property type="match status" value="1"/>
</dbReference>
<dbReference type="GO" id="GO:0005524">
    <property type="term" value="F:ATP binding"/>
    <property type="evidence" value="ECO:0007669"/>
    <property type="project" value="UniProtKB-KW"/>
</dbReference>
<name>A0A381YVC2_9ZZZZ</name>
<evidence type="ECO:0000256" key="1">
    <source>
        <dbReference type="ARBA" id="ARBA00022741"/>
    </source>
</evidence>
<gene>
    <name evidence="4" type="ORF">METZ01_LOCUS133852</name>
</gene>
<dbReference type="AlphaFoldDB" id="A0A381YVC2"/>
<keyword evidence="1" id="KW-0547">Nucleotide-binding</keyword>
<feature type="domain" description="AMP-dependent synthetase/ligase" evidence="3">
    <location>
        <begin position="21"/>
        <end position="436"/>
    </location>
</feature>
<accession>A0A381YVC2</accession>
<protein>
    <recommendedName>
        <fullName evidence="3">AMP-dependent synthetase/ligase domain-containing protein</fullName>
    </recommendedName>
</protein>
<proteinExistence type="predicted"/>
<dbReference type="PANTHER" id="PTHR43272">
    <property type="entry name" value="LONG-CHAIN-FATTY-ACID--COA LIGASE"/>
    <property type="match status" value="1"/>
</dbReference>
<sequence>VIETTTIDKTLDTIPKLLLDHAKHRGNSPANRHKDLGIWQSWTWSEVAEEVRNLACGLAKIGFKRGDKLAVIGDNRPRLYWSMVAAQALGGIPVPLYQDSVAEEMVHVLENSDAKFAIVQNQEQTDKLLEIKDRLPHLEYICYEEPRGMRDYTQEFIFYYKDIQQTGRAFHGENPDYFLREVEKGQSSDISIFLYTSGTTGEPKGVVLTSDNLIITARNSIDFDNLTSDEEVLAYLPMAWVGDNIFSLAQAYVIGFCVNCPENPETVMTDLKEIGPTYYFAPPAIYETVLTKVMIRMEDASKIKRSMFNYFMELAKTVGIRILDGKPVSFSEKFLYSVGKILVYGPLRNNMGLSRTRLAYTAGEAIGPEIFEFFRSLGINIKQLYGQTEATVFVCAQPDGQVKADTVGTAYPGVEIRLADNNEVFYRSPGVFHSYYKNPESTADTKDAEGWVATGDAGFFDDEGHLKIIDRAKDVGRMTDGTLFAPKYIENKLKFFPFIKEAVTFGDEKVYASAVICIDIEAVGNWAERRNLAYSGYTDLSARDEVYDLLQECVESVNADLARDEKLSGSQIKRYMLLHKELDADDGELTRTRKVRRRIIAEKYAVLIAALDDPQQTHCEIDSQMTFEDGRTGIVHADLQIRESVRIKSHVHTLAA</sequence>
<dbReference type="InterPro" id="IPR000873">
    <property type="entry name" value="AMP-dep_synth/lig_dom"/>
</dbReference>
<dbReference type="GO" id="GO:0016020">
    <property type="term" value="C:membrane"/>
    <property type="evidence" value="ECO:0007669"/>
    <property type="project" value="TreeGrafter"/>
</dbReference>
<dbReference type="SUPFAM" id="SSF56801">
    <property type="entry name" value="Acetyl-CoA synthetase-like"/>
    <property type="match status" value="1"/>
</dbReference>
<dbReference type="GO" id="GO:0004467">
    <property type="term" value="F:long-chain fatty acid-CoA ligase activity"/>
    <property type="evidence" value="ECO:0007669"/>
    <property type="project" value="TreeGrafter"/>
</dbReference>
<keyword evidence="2" id="KW-0067">ATP-binding</keyword>
<evidence type="ECO:0000259" key="3">
    <source>
        <dbReference type="Pfam" id="PF00501"/>
    </source>
</evidence>
<evidence type="ECO:0000313" key="4">
    <source>
        <dbReference type="EMBL" id="SVA80998.1"/>
    </source>
</evidence>
<dbReference type="EMBL" id="UINC01019164">
    <property type="protein sequence ID" value="SVA80998.1"/>
    <property type="molecule type" value="Genomic_DNA"/>
</dbReference>
<dbReference type="InterPro" id="IPR020845">
    <property type="entry name" value="AMP-binding_CS"/>
</dbReference>
<dbReference type="PROSITE" id="PS00455">
    <property type="entry name" value="AMP_BINDING"/>
    <property type="match status" value="1"/>
</dbReference>
<feature type="non-terminal residue" evidence="4">
    <location>
        <position position="1"/>
    </location>
</feature>
<organism evidence="4">
    <name type="scientific">marine metagenome</name>
    <dbReference type="NCBI Taxonomy" id="408172"/>
    <lineage>
        <taxon>unclassified sequences</taxon>
        <taxon>metagenomes</taxon>
        <taxon>ecological metagenomes</taxon>
    </lineage>
</organism>
<dbReference type="Pfam" id="PF00501">
    <property type="entry name" value="AMP-binding"/>
    <property type="match status" value="1"/>
</dbReference>
<dbReference type="InterPro" id="IPR042099">
    <property type="entry name" value="ANL_N_sf"/>
</dbReference>